<proteinExistence type="inferred from homology"/>
<dbReference type="AlphaFoldDB" id="C9Z6W2"/>
<dbReference type="GO" id="GO:0016705">
    <property type="term" value="F:oxidoreductase activity, acting on paired donors, with incorporation or reduction of molecular oxygen"/>
    <property type="evidence" value="ECO:0007669"/>
    <property type="project" value="InterPro"/>
</dbReference>
<dbReference type="CDD" id="cd20623">
    <property type="entry name" value="CYP_unk"/>
    <property type="match status" value="1"/>
</dbReference>
<gene>
    <name evidence="3" type="ordered locus">SCAB_28021</name>
</gene>
<dbReference type="GO" id="GO:0020037">
    <property type="term" value="F:heme binding"/>
    <property type="evidence" value="ECO:0007669"/>
    <property type="project" value="InterPro"/>
</dbReference>
<dbReference type="PRINTS" id="PR00359">
    <property type="entry name" value="BP450"/>
</dbReference>
<dbReference type="GO" id="GO:0005506">
    <property type="term" value="F:iron ion binding"/>
    <property type="evidence" value="ECO:0007669"/>
    <property type="project" value="InterPro"/>
</dbReference>
<dbReference type="PANTHER" id="PTHR46696:SF1">
    <property type="entry name" value="CYTOCHROME P450 YJIB-RELATED"/>
    <property type="match status" value="1"/>
</dbReference>
<protein>
    <submittedName>
        <fullName evidence="3">Putative monoxygenase</fullName>
    </submittedName>
</protein>
<dbReference type="InterPro" id="IPR002397">
    <property type="entry name" value="Cyt_P450_B"/>
</dbReference>
<dbReference type="Proteomes" id="UP000001444">
    <property type="component" value="Chromosome"/>
</dbReference>
<organism evidence="3 4">
    <name type="scientific">Streptomyces scabiei (strain 87.22)</name>
    <dbReference type="NCBI Taxonomy" id="680198"/>
    <lineage>
        <taxon>Bacteria</taxon>
        <taxon>Bacillati</taxon>
        <taxon>Actinomycetota</taxon>
        <taxon>Actinomycetes</taxon>
        <taxon>Kitasatosporales</taxon>
        <taxon>Streptomycetaceae</taxon>
        <taxon>Streptomyces</taxon>
    </lineage>
</organism>
<dbReference type="Gene3D" id="1.10.630.10">
    <property type="entry name" value="Cytochrome P450"/>
    <property type="match status" value="1"/>
</dbReference>
<feature type="compositionally biased region" description="Low complexity" evidence="2">
    <location>
        <begin position="458"/>
        <end position="467"/>
    </location>
</feature>
<accession>C9Z6W2</accession>
<dbReference type="HOGENOM" id="CLU_033716_1_2_11"/>
<dbReference type="SUPFAM" id="SSF48264">
    <property type="entry name" value="Cytochrome P450"/>
    <property type="match status" value="1"/>
</dbReference>
<evidence type="ECO:0000256" key="2">
    <source>
        <dbReference type="SAM" id="MobiDB-lite"/>
    </source>
</evidence>
<evidence type="ECO:0000313" key="4">
    <source>
        <dbReference type="Proteomes" id="UP000001444"/>
    </source>
</evidence>
<dbReference type="PANTHER" id="PTHR46696">
    <property type="entry name" value="P450, PUTATIVE (EUROFUNG)-RELATED"/>
    <property type="match status" value="1"/>
</dbReference>
<dbReference type="eggNOG" id="COG2124">
    <property type="taxonomic scope" value="Bacteria"/>
</dbReference>
<keyword evidence="4" id="KW-1185">Reference proteome</keyword>
<dbReference type="GO" id="GO:0004497">
    <property type="term" value="F:monooxygenase activity"/>
    <property type="evidence" value="ECO:0007669"/>
    <property type="project" value="InterPro"/>
</dbReference>
<feature type="region of interest" description="Disordered" evidence="2">
    <location>
        <begin position="436"/>
        <end position="470"/>
    </location>
</feature>
<dbReference type="InterPro" id="IPR036396">
    <property type="entry name" value="Cyt_P450_sf"/>
</dbReference>
<comment type="similarity">
    <text evidence="1">Belongs to the cytochrome P450 family.</text>
</comment>
<dbReference type="EMBL" id="FN554889">
    <property type="protein sequence ID" value="CBG69902.1"/>
    <property type="molecule type" value="Genomic_DNA"/>
</dbReference>
<sequence>MSVMETHPFAAAPAGGPGLESLRVEPLLTSEFDADPGSVYERLRSTYGPVAPVGLMGVPAWLVLDYREVLEVLRNDSVWRRDVRHWRARAEGRLPKDWPLLAGYEVRQTMFFDDEEHRRARLSYHSAMRPFQDGHSPEGWELRAAVARYADELIALLAAESGTSGFADLAAQYTRPLLLMVTTRLFGCPVELGDEMVMDLWRMLDGGPDAGPATGRALGAMTRLAAHRRSRPGEDLTSYMLLSDPTLSDEQLGRELFMNAVYLNDITGNMVCNTLLEVLRGNATVRRSLSDGQLGETVNRAALVNPPTANLCFRFAARDVRLGNYVIRAGDIVSPSVAAAHRDLLATGSSHLVDSAISTRAHLAWGAGPHQCPSAARELAGTIVTTAVGRIFDHFARAELTLPPDQLPWRSGPVVRGLRLLPVRYELAGHSAARGAVRRREGSGAAGVPSVTPSVGSPGEAGVAVEPVPEPVGERVGSGLLGALRRMMSGGRRG</sequence>
<dbReference type="KEGG" id="scb:SCAB_28021"/>
<dbReference type="STRING" id="680198.SCAB_28021"/>
<evidence type="ECO:0000313" key="3">
    <source>
        <dbReference type="EMBL" id="CBG69902.1"/>
    </source>
</evidence>
<name>C9Z6W2_STRSW</name>
<evidence type="ECO:0000256" key="1">
    <source>
        <dbReference type="ARBA" id="ARBA00010617"/>
    </source>
</evidence>
<reference evidence="3 4" key="1">
    <citation type="journal article" date="2010" name="Mol. Plant Microbe Interact.">
        <title>Streptomyces scabies 87-22 contains a coronafacic acid-like biosynthetic cluster that contributes to plant-microbe interactions.</title>
        <authorList>
            <person name="Bignell D.R."/>
            <person name="Seipke R.F."/>
            <person name="Huguet-Tapia J.C."/>
            <person name="Chambers A.H."/>
            <person name="Parry R.J."/>
            <person name="Loria R."/>
        </authorList>
    </citation>
    <scope>NUCLEOTIDE SEQUENCE [LARGE SCALE GENOMIC DNA]</scope>
    <source>
        <strain evidence="3 4">87.22</strain>
    </source>
</reference>